<proteinExistence type="predicted"/>
<dbReference type="CDD" id="cd01949">
    <property type="entry name" value="GGDEF"/>
    <property type="match status" value="1"/>
</dbReference>
<dbReference type="InterPro" id="IPR000700">
    <property type="entry name" value="PAS-assoc_C"/>
</dbReference>
<dbReference type="SMART" id="SM00086">
    <property type="entry name" value="PAC"/>
    <property type="match status" value="1"/>
</dbReference>
<keyword evidence="2" id="KW-0472">Membrane</keyword>
<dbReference type="Proteomes" id="UP000245507">
    <property type="component" value="Unassembled WGS sequence"/>
</dbReference>
<keyword evidence="8" id="KW-1185">Reference proteome</keyword>
<dbReference type="NCBIfam" id="TIGR00229">
    <property type="entry name" value="sensory_box"/>
    <property type="match status" value="1"/>
</dbReference>
<dbReference type="InterPro" id="IPR035965">
    <property type="entry name" value="PAS-like_dom_sf"/>
</dbReference>
<dbReference type="InterPro" id="IPR029787">
    <property type="entry name" value="Nucleotide_cyclase"/>
</dbReference>
<dbReference type="OrthoDB" id="23692at2"/>
<dbReference type="RefSeq" id="WP_109695064.1">
    <property type="nucleotide sequence ID" value="NZ_QGDD01000006.1"/>
</dbReference>
<evidence type="ECO:0000259" key="3">
    <source>
        <dbReference type="PROSITE" id="PS50112"/>
    </source>
</evidence>
<dbReference type="PROSITE" id="PS50887">
    <property type="entry name" value="GGDEF"/>
    <property type="match status" value="1"/>
</dbReference>
<evidence type="ECO:0000256" key="1">
    <source>
        <dbReference type="SAM" id="MobiDB-lite"/>
    </source>
</evidence>
<organism evidence="7 8">
    <name type="scientific">Nocardioides silvaticus</name>
    <dbReference type="NCBI Taxonomy" id="2201891"/>
    <lineage>
        <taxon>Bacteria</taxon>
        <taxon>Bacillati</taxon>
        <taxon>Actinomycetota</taxon>
        <taxon>Actinomycetes</taxon>
        <taxon>Propionibacteriales</taxon>
        <taxon>Nocardioidaceae</taxon>
        <taxon>Nocardioides</taxon>
    </lineage>
</organism>
<dbReference type="NCBIfam" id="TIGR00254">
    <property type="entry name" value="GGDEF"/>
    <property type="match status" value="1"/>
</dbReference>
<feature type="region of interest" description="Disordered" evidence="1">
    <location>
        <begin position="480"/>
        <end position="500"/>
    </location>
</feature>
<keyword evidence="2" id="KW-0812">Transmembrane</keyword>
<accession>A0A316TRV4</accession>
<dbReference type="PROSITE" id="PS50883">
    <property type="entry name" value="EAL"/>
    <property type="match status" value="1"/>
</dbReference>
<dbReference type="PANTHER" id="PTHR44757">
    <property type="entry name" value="DIGUANYLATE CYCLASE DGCP"/>
    <property type="match status" value="1"/>
</dbReference>
<dbReference type="AlphaFoldDB" id="A0A316TRV4"/>
<dbReference type="Gene3D" id="3.30.70.270">
    <property type="match status" value="1"/>
</dbReference>
<dbReference type="InterPro" id="IPR043128">
    <property type="entry name" value="Rev_trsase/Diguanyl_cyclase"/>
</dbReference>
<dbReference type="SUPFAM" id="SSF55785">
    <property type="entry name" value="PYP-like sensor domain (PAS domain)"/>
    <property type="match status" value="1"/>
</dbReference>
<dbReference type="CDD" id="cd01948">
    <property type="entry name" value="EAL"/>
    <property type="match status" value="1"/>
</dbReference>
<dbReference type="Gene3D" id="2.10.70.100">
    <property type="match status" value="1"/>
</dbReference>
<evidence type="ECO:0000259" key="6">
    <source>
        <dbReference type="PROSITE" id="PS50887"/>
    </source>
</evidence>
<keyword evidence="2" id="KW-1133">Transmembrane helix</keyword>
<dbReference type="InterPro" id="IPR035919">
    <property type="entry name" value="EAL_sf"/>
</dbReference>
<dbReference type="InterPro" id="IPR013655">
    <property type="entry name" value="PAS_fold_3"/>
</dbReference>
<protein>
    <submittedName>
        <fullName evidence="7">Two-component system response regulator</fullName>
    </submittedName>
</protein>
<feature type="transmembrane region" description="Helical" evidence="2">
    <location>
        <begin position="36"/>
        <end position="54"/>
    </location>
</feature>
<dbReference type="SMART" id="SM00052">
    <property type="entry name" value="EAL"/>
    <property type="match status" value="1"/>
</dbReference>
<dbReference type="CDD" id="cd00130">
    <property type="entry name" value="PAS"/>
    <property type="match status" value="1"/>
</dbReference>
<name>A0A316TRV4_9ACTN</name>
<dbReference type="PROSITE" id="PS50112">
    <property type="entry name" value="PAS"/>
    <property type="match status" value="1"/>
</dbReference>
<dbReference type="SMART" id="SM00267">
    <property type="entry name" value="GGDEF"/>
    <property type="match status" value="1"/>
</dbReference>
<dbReference type="PROSITE" id="PS50113">
    <property type="entry name" value="PAC"/>
    <property type="match status" value="1"/>
</dbReference>
<dbReference type="SUPFAM" id="SSF55073">
    <property type="entry name" value="Nucleotide cyclase"/>
    <property type="match status" value="1"/>
</dbReference>
<evidence type="ECO:0000259" key="4">
    <source>
        <dbReference type="PROSITE" id="PS50113"/>
    </source>
</evidence>
<dbReference type="FunFam" id="3.30.70.270:FF:000001">
    <property type="entry name" value="Diguanylate cyclase domain protein"/>
    <property type="match status" value="1"/>
</dbReference>
<sequence length="751" mass="80933">MGEGETGRQAWRGRAAEWLPRGGVLSDGAWRARHRGICVLLWLHAIVLSVASVLSQQSLAHGAADASAVGWLALAATTPRFGRRLRSASATLGLMTSSALVVHLTGGLIEAHFHFFVMVAVVALYQAWLPYLLGLAFVVAHHSVVGTIAPHAVYNHAAAADNPWLWGLIHGAFVLAESAACLVYWRASEAAVDRERAARVEAETAHRELADAQALSGVGSWEWDQVTQAVTWSEQLYALAGVDPDFFTPTIEGFLELVHPEDRERVAGLLRKVADGSGSLDYECRLLRPDGEIRTIHALGEVAVDLRGGHTGMRGTCHDVTDRKKLEDAITRMALEDPLTGLANRRVFSDRLDEAVVRASSAGRVCAVLFIDLDGFKVVNDTHGHAAGDAVLTDVARRLRSSVRQGDTIARLGGDEFAVLCEATDLDAVAETAARIEEELSYVAVIDGQRVRVSASVGFATADRAGSPDTLLRRADEAMYASKSRADDQPETAGVPVSAPGAPPARLVEDLDAALDQQQFWLVYQPIVDLASEQRLGVEALIRWMHPARGLLNPADFIGPAEVSGQILPIGEWALRSACDATARLAPDTYTSVNISGRQLGLRGLAAMVADALDASGLPAERLVLEVTETAIVADLDNAVARLGELKELGVRIALDDFGTGYSPLTHVRSLPVDILKIDRTFVRNVEHSEEDRAIVRGVIEIANRLDLRTVAEGIETPDQLEALRELGCESGQGYLWTWPVALDEALHAAR</sequence>
<evidence type="ECO:0000259" key="5">
    <source>
        <dbReference type="PROSITE" id="PS50883"/>
    </source>
</evidence>
<dbReference type="PANTHER" id="PTHR44757:SF2">
    <property type="entry name" value="BIOFILM ARCHITECTURE MAINTENANCE PROTEIN MBAA"/>
    <property type="match status" value="1"/>
</dbReference>
<feature type="domain" description="GGDEF" evidence="6">
    <location>
        <begin position="364"/>
        <end position="495"/>
    </location>
</feature>
<dbReference type="Pfam" id="PF00990">
    <property type="entry name" value="GGDEF"/>
    <property type="match status" value="1"/>
</dbReference>
<dbReference type="InterPro" id="IPR000160">
    <property type="entry name" value="GGDEF_dom"/>
</dbReference>
<evidence type="ECO:0000256" key="2">
    <source>
        <dbReference type="SAM" id="Phobius"/>
    </source>
</evidence>
<dbReference type="InterPro" id="IPR001610">
    <property type="entry name" value="PAC"/>
</dbReference>
<feature type="domain" description="PAC" evidence="4">
    <location>
        <begin position="280"/>
        <end position="332"/>
    </location>
</feature>
<dbReference type="InterPro" id="IPR000014">
    <property type="entry name" value="PAS"/>
</dbReference>
<gene>
    <name evidence="7" type="ORF">DJ010_14800</name>
</gene>
<dbReference type="Pfam" id="PF08447">
    <property type="entry name" value="PAS_3"/>
    <property type="match status" value="1"/>
</dbReference>
<feature type="domain" description="PAS" evidence="3">
    <location>
        <begin position="224"/>
        <end position="277"/>
    </location>
</feature>
<comment type="caution">
    <text evidence="7">The sequence shown here is derived from an EMBL/GenBank/DDBJ whole genome shotgun (WGS) entry which is preliminary data.</text>
</comment>
<dbReference type="Pfam" id="PF00563">
    <property type="entry name" value="EAL"/>
    <property type="match status" value="1"/>
</dbReference>
<reference evidence="7 8" key="1">
    <citation type="submission" date="2018-05" db="EMBL/GenBank/DDBJ databases">
        <title>Nocardioides silvaticus genome.</title>
        <authorList>
            <person name="Li C."/>
            <person name="Wang G."/>
        </authorList>
    </citation>
    <scope>NUCLEOTIDE SEQUENCE [LARGE SCALE GENOMIC DNA]</scope>
    <source>
        <strain evidence="7 8">CCTCC AB 2018079</strain>
    </source>
</reference>
<dbReference type="InterPro" id="IPR052155">
    <property type="entry name" value="Biofilm_reg_signaling"/>
</dbReference>
<dbReference type="EMBL" id="QGDD01000006">
    <property type="protein sequence ID" value="PWN02366.1"/>
    <property type="molecule type" value="Genomic_DNA"/>
</dbReference>
<evidence type="ECO:0000313" key="8">
    <source>
        <dbReference type="Proteomes" id="UP000245507"/>
    </source>
</evidence>
<dbReference type="SUPFAM" id="SSF141868">
    <property type="entry name" value="EAL domain-like"/>
    <property type="match status" value="1"/>
</dbReference>
<feature type="domain" description="EAL" evidence="5">
    <location>
        <begin position="504"/>
        <end position="751"/>
    </location>
</feature>
<dbReference type="InterPro" id="IPR001633">
    <property type="entry name" value="EAL_dom"/>
</dbReference>
<dbReference type="Gene3D" id="3.30.450.20">
    <property type="entry name" value="PAS domain"/>
    <property type="match status" value="1"/>
</dbReference>
<dbReference type="Gene3D" id="3.20.20.450">
    <property type="entry name" value="EAL domain"/>
    <property type="match status" value="1"/>
</dbReference>
<evidence type="ECO:0000313" key="7">
    <source>
        <dbReference type="EMBL" id="PWN02366.1"/>
    </source>
</evidence>